<organism evidence="1 2">
    <name type="scientific">Streblomastix strix</name>
    <dbReference type="NCBI Taxonomy" id="222440"/>
    <lineage>
        <taxon>Eukaryota</taxon>
        <taxon>Metamonada</taxon>
        <taxon>Preaxostyla</taxon>
        <taxon>Oxymonadida</taxon>
        <taxon>Streblomastigidae</taxon>
        <taxon>Streblomastix</taxon>
    </lineage>
</organism>
<protein>
    <submittedName>
        <fullName evidence="1">Uncharacterized protein</fullName>
    </submittedName>
</protein>
<dbReference type="Proteomes" id="UP000324800">
    <property type="component" value="Unassembled WGS sequence"/>
</dbReference>
<proteinExistence type="predicted"/>
<accession>A0A5J4U8T2</accession>
<sequence>MSVIEQFLGLVKDTLAEDDEIVYEYILNQFAWVVQNIGEKSSVAPVLIGIHGIGKTMFTNAIFELFASYSVPNKSNMEQLTGQHNQMIEDKIFDDLNELINVGYGSNKRSNSEKLKDISQFKIRKIPKMEAKKNIIKVDRSAIDEFIIKCYDQLVAGVEWSIVKGWILSTYLEKYYN</sequence>
<reference evidence="1 2" key="1">
    <citation type="submission" date="2019-03" db="EMBL/GenBank/DDBJ databases">
        <title>Single cell metagenomics reveals metabolic interactions within the superorganism composed of flagellate Streblomastix strix and complex community of Bacteroidetes bacteria on its surface.</title>
        <authorList>
            <person name="Treitli S.C."/>
            <person name="Kolisko M."/>
            <person name="Husnik F."/>
            <person name="Keeling P."/>
            <person name="Hampl V."/>
        </authorList>
    </citation>
    <scope>NUCLEOTIDE SEQUENCE [LARGE SCALE GENOMIC DNA]</scope>
    <source>
        <strain evidence="1">ST1C</strain>
    </source>
</reference>
<dbReference type="AlphaFoldDB" id="A0A5J4U8T2"/>
<gene>
    <name evidence="1" type="ORF">EZS28_038151</name>
</gene>
<evidence type="ECO:0000313" key="1">
    <source>
        <dbReference type="EMBL" id="KAA6366322.1"/>
    </source>
</evidence>
<comment type="caution">
    <text evidence="1">The sequence shown here is derived from an EMBL/GenBank/DDBJ whole genome shotgun (WGS) entry which is preliminary data.</text>
</comment>
<evidence type="ECO:0000313" key="2">
    <source>
        <dbReference type="Proteomes" id="UP000324800"/>
    </source>
</evidence>
<dbReference type="EMBL" id="SNRW01019500">
    <property type="protein sequence ID" value="KAA6366322.1"/>
    <property type="molecule type" value="Genomic_DNA"/>
</dbReference>
<name>A0A5J4U8T2_9EUKA</name>